<keyword evidence="6" id="KW-0325">Glycoprotein</keyword>
<dbReference type="EC" id="3.4.16.-" evidence="7"/>
<dbReference type="SUPFAM" id="SSF53474">
    <property type="entry name" value="alpha/beta-Hydrolases"/>
    <property type="match status" value="1"/>
</dbReference>
<dbReference type="PROSITE" id="PS00131">
    <property type="entry name" value="CARBOXYPEPT_SER_SER"/>
    <property type="match status" value="1"/>
</dbReference>
<evidence type="ECO:0000256" key="4">
    <source>
        <dbReference type="ARBA" id="ARBA00022729"/>
    </source>
</evidence>
<protein>
    <recommendedName>
        <fullName evidence="7">Carboxypeptidase</fullName>
        <ecNumber evidence="7">3.4.16.-</ecNumber>
    </recommendedName>
</protein>
<feature type="non-terminal residue" evidence="8">
    <location>
        <position position="1"/>
    </location>
</feature>
<comment type="similarity">
    <text evidence="1 7">Belongs to the peptidase S10 family.</text>
</comment>
<dbReference type="PANTHER" id="PTHR11802">
    <property type="entry name" value="SERINE PROTEASE FAMILY S10 SERINE CARBOXYPEPTIDASE"/>
    <property type="match status" value="1"/>
</dbReference>
<name>A0A7R9KX87_9ACAR</name>
<accession>A0A7R9KX87</accession>
<gene>
    <name evidence="8" type="ORF">OSB1V03_LOCUS11284</name>
</gene>
<dbReference type="PANTHER" id="PTHR11802:SF472">
    <property type="entry name" value="SERINE CARBOXYPEPTIDASE CPVL-RELATED"/>
    <property type="match status" value="1"/>
</dbReference>
<dbReference type="InterPro" id="IPR001563">
    <property type="entry name" value="Peptidase_S10"/>
</dbReference>
<dbReference type="EMBL" id="CAJPIZ010008656">
    <property type="protein sequence ID" value="CAG2111303.1"/>
    <property type="molecule type" value="Genomic_DNA"/>
</dbReference>
<organism evidence="8">
    <name type="scientific">Medioppia subpectinata</name>
    <dbReference type="NCBI Taxonomy" id="1979941"/>
    <lineage>
        <taxon>Eukaryota</taxon>
        <taxon>Metazoa</taxon>
        <taxon>Ecdysozoa</taxon>
        <taxon>Arthropoda</taxon>
        <taxon>Chelicerata</taxon>
        <taxon>Arachnida</taxon>
        <taxon>Acari</taxon>
        <taxon>Acariformes</taxon>
        <taxon>Sarcoptiformes</taxon>
        <taxon>Oribatida</taxon>
        <taxon>Brachypylina</taxon>
        <taxon>Oppioidea</taxon>
        <taxon>Oppiidae</taxon>
        <taxon>Medioppia</taxon>
    </lineage>
</organism>
<dbReference type="InterPro" id="IPR018202">
    <property type="entry name" value="Ser_caboxypep_ser_AS"/>
</dbReference>
<dbReference type="GO" id="GO:0006508">
    <property type="term" value="P:proteolysis"/>
    <property type="evidence" value="ECO:0007669"/>
    <property type="project" value="UniProtKB-KW"/>
</dbReference>
<evidence type="ECO:0000256" key="7">
    <source>
        <dbReference type="RuleBase" id="RU361156"/>
    </source>
</evidence>
<keyword evidence="4" id="KW-0732">Signal</keyword>
<dbReference type="EMBL" id="OC863231">
    <property type="protein sequence ID" value="CAD7630873.1"/>
    <property type="molecule type" value="Genomic_DNA"/>
</dbReference>
<dbReference type="Gene3D" id="3.40.50.1820">
    <property type="entry name" value="alpha/beta hydrolase"/>
    <property type="match status" value="1"/>
</dbReference>
<evidence type="ECO:0000256" key="1">
    <source>
        <dbReference type="ARBA" id="ARBA00009431"/>
    </source>
</evidence>
<keyword evidence="3 7" id="KW-0645">Protease</keyword>
<proteinExistence type="inferred from homology"/>
<evidence type="ECO:0000313" key="9">
    <source>
        <dbReference type="Proteomes" id="UP000759131"/>
    </source>
</evidence>
<dbReference type="PRINTS" id="PR00724">
    <property type="entry name" value="CRBOXYPTASEC"/>
</dbReference>
<sequence length="234" mass="26099">MKIIVLIGILAIIHNSVAIFRRNLFPSHSAANVRNVGDVGEPLFLTPYIESGRIDEGQKLSQIVGLSSAPNITQYSGFLTVNKKYNSNIFFWYFPALNKDKKAPLLLWLQGGPGGTSLFGLFNEHGPFVLNKDLKATLREYSWNQEFSVVYIDNPVGTGFSFTDNDVGYAKDETDVARDLYEAIQQFLTLFPNERLNDFYITGESYAGKYVPAIAYKIHSEGNASNIQLKGIAI</sequence>
<keyword evidence="9" id="KW-1185">Reference proteome</keyword>
<evidence type="ECO:0000256" key="2">
    <source>
        <dbReference type="ARBA" id="ARBA00022645"/>
    </source>
</evidence>
<evidence type="ECO:0000256" key="3">
    <source>
        <dbReference type="ARBA" id="ARBA00022670"/>
    </source>
</evidence>
<dbReference type="OrthoDB" id="6512874at2759"/>
<dbReference type="InterPro" id="IPR029058">
    <property type="entry name" value="AB_hydrolase_fold"/>
</dbReference>
<dbReference type="Proteomes" id="UP000759131">
    <property type="component" value="Unassembled WGS sequence"/>
</dbReference>
<keyword evidence="2 7" id="KW-0121">Carboxypeptidase</keyword>
<keyword evidence="5 7" id="KW-0378">Hydrolase</keyword>
<dbReference type="AlphaFoldDB" id="A0A7R9KX87"/>
<dbReference type="GO" id="GO:0004185">
    <property type="term" value="F:serine-type carboxypeptidase activity"/>
    <property type="evidence" value="ECO:0007669"/>
    <property type="project" value="UniProtKB-UniRule"/>
</dbReference>
<evidence type="ECO:0000256" key="5">
    <source>
        <dbReference type="ARBA" id="ARBA00022801"/>
    </source>
</evidence>
<dbReference type="Pfam" id="PF00450">
    <property type="entry name" value="Peptidase_S10"/>
    <property type="match status" value="1"/>
</dbReference>
<reference evidence="8" key="1">
    <citation type="submission" date="2020-11" db="EMBL/GenBank/DDBJ databases">
        <authorList>
            <person name="Tran Van P."/>
        </authorList>
    </citation>
    <scope>NUCLEOTIDE SEQUENCE</scope>
</reference>
<evidence type="ECO:0000256" key="6">
    <source>
        <dbReference type="ARBA" id="ARBA00023180"/>
    </source>
</evidence>
<evidence type="ECO:0000313" key="8">
    <source>
        <dbReference type="EMBL" id="CAD7630873.1"/>
    </source>
</evidence>